<evidence type="ECO:0000256" key="1">
    <source>
        <dbReference type="SAM" id="MobiDB-lite"/>
    </source>
</evidence>
<accession>A0AAD1WFA7</accession>
<gene>
    <name evidence="2" type="ORF">PECUL_23A023062</name>
</gene>
<proteinExistence type="predicted"/>
<keyword evidence="3" id="KW-1185">Reference proteome</keyword>
<dbReference type="AlphaFoldDB" id="A0AAD1WFA7"/>
<reference evidence="2" key="1">
    <citation type="submission" date="2022-03" db="EMBL/GenBank/DDBJ databases">
        <authorList>
            <person name="Alioto T."/>
            <person name="Alioto T."/>
            <person name="Gomez Garrido J."/>
        </authorList>
    </citation>
    <scope>NUCLEOTIDE SEQUENCE</scope>
</reference>
<dbReference type="EMBL" id="OW240919">
    <property type="protein sequence ID" value="CAH2310796.1"/>
    <property type="molecule type" value="Genomic_DNA"/>
</dbReference>
<protein>
    <submittedName>
        <fullName evidence="2">Uncharacterized protein</fullName>
    </submittedName>
</protein>
<name>A0AAD1WFA7_PELCU</name>
<dbReference type="Proteomes" id="UP001295444">
    <property type="component" value="Chromosome 08"/>
</dbReference>
<feature type="region of interest" description="Disordered" evidence="1">
    <location>
        <begin position="1"/>
        <end position="56"/>
    </location>
</feature>
<evidence type="ECO:0000313" key="2">
    <source>
        <dbReference type="EMBL" id="CAH2310796.1"/>
    </source>
</evidence>
<evidence type="ECO:0000313" key="3">
    <source>
        <dbReference type="Proteomes" id="UP001295444"/>
    </source>
</evidence>
<feature type="compositionally biased region" description="Basic and acidic residues" evidence="1">
    <location>
        <begin position="21"/>
        <end position="44"/>
    </location>
</feature>
<sequence length="125" mass="14007">MGGTKKKRDQTPSVVTLFQTPKDRQRPSSPRGHMDSGSEIKGDNGRANPHTPLTKGDLRQLLQEATNKIKAYTAAELDKHITSLRTDIEPLVARTHKTETHLAKITSRSRSTTKNFLTYMTKYSS</sequence>
<organism evidence="2 3">
    <name type="scientific">Pelobates cultripes</name>
    <name type="common">Western spadefoot toad</name>
    <dbReference type="NCBI Taxonomy" id="61616"/>
    <lineage>
        <taxon>Eukaryota</taxon>
        <taxon>Metazoa</taxon>
        <taxon>Chordata</taxon>
        <taxon>Craniata</taxon>
        <taxon>Vertebrata</taxon>
        <taxon>Euteleostomi</taxon>
        <taxon>Amphibia</taxon>
        <taxon>Batrachia</taxon>
        <taxon>Anura</taxon>
        <taxon>Pelobatoidea</taxon>
        <taxon>Pelobatidae</taxon>
        <taxon>Pelobates</taxon>
    </lineage>
</organism>